<accession>A0AC58L7Z5</accession>
<proteinExistence type="predicted"/>
<sequence>MDRASEDGWREKVERLERKNYLGFSYYLKVNYSRAGQARTRLFCSGQPDGASAYRLPPRQAPGLRHHLHSRVQQPTEQTLLQLCEQRPRDALLSLP</sequence>
<gene>
    <name evidence="2" type="primary">LOC141417855</name>
</gene>
<protein>
    <submittedName>
        <fullName evidence="2">Uncharacterized protein isoform X4</fullName>
    </submittedName>
</protein>
<name>A0AC58L7Z5_CASCN</name>
<evidence type="ECO:0000313" key="1">
    <source>
        <dbReference type="Proteomes" id="UP001732720"/>
    </source>
</evidence>
<evidence type="ECO:0000313" key="2">
    <source>
        <dbReference type="RefSeq" id="XP_073913255.1"/>
    </source>
</evidence>
<dbReference type="Proteomes" id="UP001732720">
    <property type="component" value="Chromosome 16"/>
</dbReference>
<reference evidence="2" key="1">
    <citation type="submission" date="2025-08" db="UniProtKB">
        <authorList>
            <consortium name="RefSeq"/>
        </authorList>
    </citation>
    <scope>IDENTIFICATION</scope>
</reference>
<keyword evidence="1" id="KW-1185">Reference proteome</keyword>
<dbReference type="RefSeq" id="XP_073913255.1">
    <property type="nucleotide sequence ID" value="XM_074057154.1"/>
</dbReference>
<organism evidence="1 2">
    <name type="scientific">Castor canadensis</name>
    <name type="common">American beaver</name>
    <dbReference type="NCBI Taxonomy" id="51338"/>
    <lineage>
        <taxon>Eukaryota</taxon>
        <taxon>Metazoa</taxon>
        <taxon>Chordata</taxon>
        <taxon>Craniata</taxon>
        <taxon>Vertebrata</taxon>
        <taxon>Euteleostomi</taxon>
        <taxon>Mammalia</taxon>
        <taxon>Eutheria</taxon>
        <taxon>Euarchontoglires</taxon>
        <taxon>Glires</taxon>
        <taxon>Rodentia</taxon>
        <taxon>Castorimorpha</taxon>
        <taxon>Castoridae</taxon>
        <taxon>Castor</taxon>
    </lineage>
</organism>